<proteinExistence type="predicted"/>
<dbReference type="Proteomes" id="UP000238288">
    <property type="component" value="Chromosome PCAR9b"/>
</dbReference>
<evidence type="ECO:0000313" key="1">
    <source>
        <dbReference type="EMBL" id="MBE0384119.1"/>
    </source>
</evidence>
<organism evidence="2 3">
    <name type="scientific">Pseudoalteromonas carrageenovora IAM 12662</name>
    <dbReference type="NCBI Taxonomy" id="1314868"/>
    <lineage>
        <taxon>Bacteria</taxon>
        <taxon>Pseudomonadati</taxon>
        <taxon>Pseudomonadota</taxon>
        <taxon>Gammaproteobacteria</taxon>
        <taxon>Alteromonadales</taxon>
        <taxon>Pseudoalteromonadaceae</taxon>
        <taxon>Pseudoalteromonas</taxon>
    </lineage>
</organism>
<reference evidence="1 4" key="1">
    <citation type="submission" date="2015-06" db="EMBL/GenBank/DDBJ databases">
        <title>Genome sequence of Pseudoalteromonas carrageenovora.</title>
        <authorList>
            <person name="Xie B.-B."/>
            <person name="Rong J.-C."/>
            <person name="Qin Q.-L."/>
            <person name="Zhang Y.-Z."/>
        </authorList>
    </citation>
    <scope>NUCLEOTIDE SEQUENCE [LARGE SCALE GENOMIC DNA]</scope>
    <source>
        <strain evidence="1 4">IAM 12662</strain>
    </source>
</reference>
<name>A0A2K4XDW9_PSEVC</name>
<sequence>MSSSSEYLQWQGYTKAGNECFNNGNIKSAKSHYHVALSLSNNLLSAHPTDKAVVCAMLVAHHNLATLLAQQTQCGSAYSLLKQAQQRLEQQLNNANDYSDQSALLWGLSKNHREIMIFIKTYSFSPVALATQSLN</sequence>
<dbReference type="AlphaFoldDB" id="A0A2K4XDW9"/>
<evidence type="ECO:0000313" key="4">
    <source>
        <dbReference type="Proteomes" id="UP000615003"/>
    </source>
</evidence>
<evidence type="ECO:0000313" key="2">
    <source>
        <dbReference type="EMBL" id="SOU42520.1"/>
    </source>
</evidence>
<dbReference type="InterPro" id="IPR011990">
    <property type="entry name" value="TPR-like_helical_dom_sf"/>
</dbReference>
<dbReference type="Gene3D" id="1.25.40.10">
    <property type="entry name" value="Tetratricopeptide repeat domain"/>
    <property type="match status" value="1"/>
</dbReference>
<reference evidence="2 3" key="2">
    <citation type="submission" date="2017-11" db="EMBL/GenBank/DDBJ databases">
        <authorList>
            <person name="Han C.G."/>
        </authorList>
    </citation>
    <scope>NUCLEOTIDE SEQUENCE [LARGE SCALE GENOMIC DNA]</scope>
    <source>
        <strain evidence="3">ATCC 43555</strain>
        <strain evidence="2">ATCC43555</strain>
    </source>
</reference>
<keyword evidence="4" id="KW-1185">Reference proteome</keyword>
<dbReference type="RefSeq" id="WP_104643712.1">
    <property type="nucleotide sequence ID" value="NZ_AQGW01000025.1"/>
</dbReference>
<dbReference type="SUPFAM" id="SSF48452">
    <property type="entry name" value="TPR-like"/>
    <property type="match status" value="1"/>
</dbReference>
<dbReference type="EMBL" id="AQGW01000025">
    <property type="protein sequence ID" value="MBE0384119.1"/>
    <property type="molecule type" value="Genomic_DNA"/>
</dbReference>
<dbReference type="OrthoDB" id="6310525at2"/>
<dbReference type="Proteomes" id="UP000615003">
    <property type="component" value="Unassembled WGS sequence"/>
</dbReference>
<protein>
    <submittedName>
        <fullName evidence="2">Uncharacterized protein</fullName>
    </submittedName>
</protein>
<dbReference type="GeneID" id="93665228"/>
<evidence type="ECO:0000313" key="3">
    <source>
        <dbReference type="Proteomes" id="UP000238288"/>
    </source>
</evidence>
<dbReference type="EMBL" id="LT965929">
    <property type="protein sequence ID" value="SOU42520.1"/>
    <property type="molecule type" value="Genomic_DNA"/>
</dbReference>
<gene>
    <name evidence="2" type="ORF">PCAR9_B0032</name>
    <name evidence="1" type="ORF">PCARR_b0038</name>
</gene>
<accession>A0A2K4XDW9</accession>